<protein>
    <submittedName>
        <fullName evidence="3">Zinc finger protein</fullName>
    </submittedName>
</protein>
<feature type="compositionally biased region" description="Acidic residues" evidence="1">
    <location>
        <begin position="105"/>
        <end position="145"/>
    </location>
</feature>
<feature type="compositionally biased region" description="Polar residues" evidence="1">
    <location>
        <begin position="89"/>
        <end position="103"/>
    </location>
</feature>
<comment type="caution">
    <text evidence="3">The sequence shown here is derived from an EMBL/GenBank/DDBJ whole genome shotgun (WGS) entry which is preliminary data.</text>
</comment>
<feature type="compositionally biased region" description="Pro residues" evidence="1">
    <location>
        <begin position="376"/>
        <end position="404"/>
    </location>
</feature>
<feature type="compositionally biased region" description="Polar residues" evidence="1">
    <location>
        <begin position="578"/>
        <end position="587"/>
    </location>
</feature>
<dbReference type="InterPro" id="IPR013087">
    <property type="entry name" value="Znf_C2H2_type"/>
</dbReference>
<reference evidence="3 4" key="1">
    <citation type="submission" date="2015-09" db="EMBL/GenBank/DDBJ databases">
        <title>Draft genome of the scarab beetle Oryctes borbonicus.</title>
        <authorList>
            <person name="Meyer J.M."/>
            <person name="Markov G.V."/>
            <person name="Baskaran P."/>
            <person name="Herrmann M."/>
            <person name="Sommer R.J."/>
            <person name="Roedelsperger C."/>
        </authorList>
    </citation>
    <scope>NUCLEOTIDE SEQUENCE [LARGE SCALE GENOMIC DNA]</scope>
    <source>
        <strain evidence="3">OB123</strain>
        <tissue evidence="3">Whole animal</tissue>
    </source>
</reference>
<sequence length="840" mass="91576">MWGRWRRQRRNMVNSMQGAGESYDSETEEPESLTCWDCNVNFTSEYYLNNHLLFHIKQPWVSLTRIQEPPIKITLKSTRDNSFEIVSSPKDSNSPGVTKSSGLADQEEILPDTRETEEEVDQQEQDTGEEETLAEGTEIDGEASDIDGSAHVTFSPNFVGENGINSNGSTSPEDSSAENKDDTGSSDYGNIPGAEPTPPPEPSPEFPKIRIKTGLLKESLTITEITDDNPNGDPQPEMIDLNSGSENGDSAYGSTDENSIWTTPSLEDPLRLPEGGESDGSIISNLFSNNNDRAKDLGFTTSESEFISLDRFDDRSRTALQVYNSSASTSHSQSPLDSLTGLPMQQLAEQVSRLQPSGNGTMHQQNVLINIQQFQQPPPPPQPHAYQPPPMYPHPPHPGVPPQPMYHQPYYNQPPNPMYYPPNPGYMAPPPRPPMSQPHIPPAGPQQLNQSMTSMAQPYSQPVAPRQPMNPRQPMPPQTRQSSPRQPMGARQPIMPRQRAPMIRPRGAPPITVRGQRPRMSPPSTPGGQNQQGPRMIKRSPEQMQALQAKRKRMDVFVPDKHDDADCEVIAVQPKNTGLPQIQSVQGNAPEPGGGDNNVMHLSDSITLSVRNPPPRAASPKKSDAKAVANILATRGITVTAAPKPKKPDTPPPKKSSPPPLALNLNSAVSIIPTNKNNNTNSKTSQDSKLPTVDLTDDGIAESPSPPKSVSQKPITSSSQKVLPFQCDLCPAKYPNAISLSKHRQSFHKTGGLSEFGIPLIDLKQPGLVHRLTTFGIYNYIPLPAGASTDSTFALPIISATNRNVAANLSNMGVSSILSLGPIRSLPRPQPNNNTNNNKS</sequence>
<feature type="region of interest" description="Disordered" evidence="1">
    <location>
        <begin position="578"/>
        <end position="717"/>
    </location>
</feature>
<dbReference type="Proteomes" id="UP000051574">
    <property type="component" value="Unassembled WGS sequence"/>
</dbReference>
<feature type="domain" description="C2H2-type" evidence="2">
    <location>
        <begin position="35"/>
        <end position="55"/>
    </location>
</feature>
<feature type="region of interest" description="Disordered" evidence="1">
    <location>
        <begin position="84"/>
        <end position="292"/>
    </location>
</feature>
<dbReference type="PROSITE" id="PS00028">
    <property type="entry name" value="ZINC_FINGER_C2H2_1"/>
    <property type="match status" value="2"/>
</dbReference>
<evidence type="ECO:0000313" key="4">
    <source>
        <dbReference type="Proteomes" id="UP000051574"/>
    </source>
</evidence>
<feature type="compositionally biased region" description="Polar residues" evidence="1">
    <location>
        <begin position="664"/>
        <end position="673"/>
    </location>
</feature>
<dbReference type="SMART" id="SM00355">
    <property type="entry name" value="ZnF_C2H2"/>
    <property type="match status" value="2"/>
</dbReference>
<keyword evidence="4" id="KW-1185">Reference proteome</keyword>
<feature type="compositionally biased region" description="Pro residues" evidence="1">
    <location>
        <begin position="650"/>
        <end position="661"/>
    </location>
</feature>
<proteinExistence type="predicted"/>
<dbReference type="EMBL" id="LJIG01002248">
    <property type="protein sequence ID" value="KRT84692.1"/>
    <property type="molecule type" value="Genomic_DNA"/>
</dbReference>
<feature type="compositionally biased region" description="Polar residues" evidence="1">
    <location>
        <begin position="242"/>
        <end position="265"/>
    </location>
</feature>
<feature type="compositionally biased region" description="Polar residues" evidence="1">
    <location>
        <begin position="163"/>
        <end position="174"/>
    </location>
</feature>
<evidence type="ECO:0000259" key="2">
    <source>
        <dbReference type="PROSITE" id="PS00028"/>
    </source>
</evidence>
<feature type="domain" description="C2H2-type" evidence="2">
    <location>
        <begin position="727"/>
        <end position="748"/>
    </location>
</feature>
<feature type="compositionally biased region" description="Pro residues" evidence="1">
    <location>
        <begin position="412"/>
        <end position="444"/>
    </location>
</feature>
<evidence type="ECO:0000256" key="1">
    <source>
        <dbReference type="SAM" id="MobiDB-lite"/>
    </source>
</evidence>
<feature type="compositionally biased region" description="Polar residues" evidence="1">
    <location>
        <begin position="281"/>
        <end position="291"/>
    </location>
</feature>
<evidence type="ECO:0000313" key="3">
    <source>
        <dbReference type="EMBL" id="KRT84692.1"/>
    </source>
</evidence>
<name>A0A0T6BBK6_9SCAR</name>
<feature type="compositionally biased region" description="Pro residues" evidence="1">
    <location>
        <begin position="195"/>
        <end position="205"/>
    </location>
</feature>
<feature type="compositionally biased region" description="Polar residues" evidence="1">
    <location>
        <begin position="446"/>
        <end position="460"/>
    </location>
</feature>
<accession>A0A0T6BBK6</accession>
<feature type="compositionally biased region" description="Low complexity" evidence="1">
    <location>
        <begin position="478"/>
        <end position="488"/>
    </location>
</feature>
<feature type="compositionally biased region" description="Low complexity" evidence="1">
    <location>
        <begin position="674"/>
        <end position="685"/>
    </location>
</feature>
<organism evidence="3 4">
    <name type="scientific">Oryctes borbonicus</name>
    <dbReference type="NCBI Taxonomy" id="1629725"/>
    <lineage>
        <taxon>Eukaryota</taxon>
        <taxon>Metazoa</taxon>
        <taxon>Ecdysozoa</taxon>
        <taxon>Arthropoda</taxon>
        <taxon>Hexapoda</taxon>
        <taxon>Insecta</taxon>
        <taxon>Pterygota</taxon>
        <taxon>Neoptera</taxon>
        <taxon>Endopterygota</taxon>
        <taxon>Coleoptera</taxon>
        <taxon>Polyphaga</taxon>
        <taxon>Scarabaeiformia</taxon>
        <taxon>Scarabaeidae</taxon>
        <taxon>Dynastinae</taxon>
        <taxon>Oryctes</taxon>
    </lineage>
</organism>
<feature type="region of interest" description="Disordered" evidence="1">
    <location>
        <begin position="373"/>
        <end position="551"/>
    </location>
</feature>
<dbReference type="OrthoDB" id="5982876at2759"/>
<gene>
    <name evidence="3" type="ORF">AMK59_1357</name>
</gene>
<dbReference type="AlphaFoldDB" id="A0A0T6BBK6"/>